<dbReference type="Gene3D" id="6.10.250.690">
    <property type="match status" value="1"/>
</dbReference>
<dbReference type="Gene3D" id="3.40.50.2300">
    <property type="match status" value="1"/>
</dbReference>
<evidence type="ECO:0000313" key="6">
    <source>
        <dbReference type="EMBL" id="MFD0919464.1"/>
    </source>
</evidence>
<dbReference type="InterPro" id="IPR001867">
    <property type="entry name" value="OmpR/PhoB-type_DNA-bd"/>
</dbReference>
<dbReference type="SMART" id="SM00862">
    <property type="entry name" value="Trans_reg_C"/>
    <property type="match status" value="1"/>
</dbReference>
<reference evidence="7" key="1">
    <citation type="journal article" date="2019" name="Int. J. Syst. Evol. Microbiol.">
        <title>The Global Catalogue of Microorganisms (GCM) 10K type strain sequencing project: providing services to taxonomists for standard genome sequencing and annotation.</title>
        <authorList>
            <consortium name="The Broad Institute Genomics Platform"/>
            <consortium name="The Broad Institute Genome Sequencing Center for Infectious Disease"/>
            <person name="Wu L."/>
            <person name="Ma J."/>
        </authorList>
    </citation>
    <scope>NUCLEOTIDE SEQUENCE [LARGE SCALE GENOMIC DNA]</scope>
    <source>
        <strain evidence="7">CCUG 56401</strain>
    </source>
</reference>
<evidence type="ECO:0000259" key="4">
    <source>
        <dbReference type="PROSITE" id="PS50110"/>
    </source>
</evidence>
<dbReference type="PROSITE" id="PS50110">
    <property type="entry name" value="RESPONSE_REGULATORY"/>
    <property type="match status" value="1"/>
</dbReference>
<evidence type="ECO:0000256" key="1">
    <source>
        <dbReference type="ARBA" id="ARBA00023125"/>
    </source>
</evidence>
<protein>
    <submittedName>
        <fullName evidence="6">Response regulator transcription factor</fullName>
    </submittedName>
</protein>
<accession>A0ABW3FLS2</accession>
<dbReference type="InterPro" id="IPR039420">
    <property type="entry name" value="WalR-like"/>
</dbReference>
<dbReference type="Gene3D" id="1.10.10.10">
    <property type="entry name" value="Winged helix-like DNA-binding domain superfamily/Winged helix DNA-binding domain"/>
    <property type="match status" value="1"/>
</dbReference>
<keyword evidence="2" id="KW-0597">Phosphoprotein</keyword>
<dbReference type="CDD" id="cd00383">
    <property type="entry name" value="trans_reg_C"/>
    <property type="match status" value="1"/>
</dbReference>
<dbReference type="CDD" id="cd19935">
    <property type="entry name" value="REC_OmpR_CusR-like"/>
    <property type="match status" value="1"/>
</dbReference>
<keyword evidence="7" id="KW-1185">Reference proteome</keyword>
<dbReference type="EMBL" id="JBHTIW010000003">
    <property type="protein sequence ID" value="MFD0919464.1"/>
    <property type="molecule type" value="Genomic_DNA"/>
</dbReference>
<gene>
    <name evidence="6" type="ORF">ACFQ16_06895</name>
</gene>
<dbReference type="RefSeq" id="WP_263252722.1">
    <property type="nucleotide sequence ID" value="NZ_BAABLT010000001.1"/>
</dbReference>
<dbReference type="SUPFAM" id="SSF52172">
    <property type="entry name" value="CheY-like"/>
    <property type="match status" value="1"/>
</dbReference>
<dbReference type="Proteomes" id="UP001597018">
    <property type="component" value="Unassembled WGS sequence"/>
</dbReference>
<evidence type="ECO:0000256" key="3">
    <source>
        <dbReference type="PROSITE-ProRule" id="PRU01091"/>
    </source>
</evidence>
<dbReference type="InterPro" id="IPR001789">
    <property type="entry name" value="Sig_transdc_resp-reg_receiver"/>
</dbReference>
<sequence length="232" mass="25623">MRVLVVEDEPKMAGLLRRGLAEEGYAVDVSADGPEGFGAAVSRPYDAVVLDVMLPGLSGFEVCRRLRRDGVWVPVLMLTARAAVDDRITGLDGGADDYLTKPFHLPELFARLRALIRRGPAPRPVVLTAGDLCVDPASRRCWRGGCEVGLTAKEYALLELFLRRPGAVFTREVLLEHCWDFAYESHSNVVDVHVRALRDKIDRRFGVTSLETVRGAGYRLRADGGRAPARPR</sequence>
<keyword evidence="1 3" id="KW-0238">DNA-binding</keyword>
<proteinExistence type="predicted"/>
<evidence type="ECO:0000313" key="7">
    <source>
        <dbReference type="Proteomes" id="UP001597018"/>
    </source>
</evidence>
<dbReference type="Pfam" id="PF00072">
    <property type="entry name" value="Response_reg"/>
    <property type="match status" value="1"/>
</dbReference>
<dbReference type="PANTHER" id="PTHR48111">
    <property type="entry name" value="REGULATOR OF RPOS"/>
    <property type="match status" value="1"/>
</dbReference>
<dbReference type="SMART" id="SM00448">
    <property type="entry name" value="REC"/>
    <property type="match status" value="1"/>
</dbReference>
<name>A0ABW3FLS2_9PSEU</name>
<evidence type="ECO:0000259" key="5">
    <source>
        <dbReference type="PROSITE" id="PS51755"/>
    </source>
</evidence>
<evidence type="ECO:0000256" key="2">
    <source>
        <dbReference type="PROSITE-ProRule" id="PRU00169"/>
    </source>
</evidence>
<dbReference type="PANTHER" id="PTHR48111:SF28">
    <property type="entry name" value="TRANSCRIPTIONAL REGULATORY PROTEIN TCRX-RELATED"/>
    <property type="match status" value="1"/>
</dbReference>
<dbReference type="Pfam" id="PF00486">
    <property type="entry name" value="Trans_reg_C"/>
    <property type="match status" value="1"/>
</dbReference>
<dbReference type="PROSITE" id="PS51755">
    <property type="entry name" value="OMPR_PHOB"/>
    <property type="match status" value="1"/>
</dbReference>
<dbReference type="InterPro" id="IPR036388">
    <property type="entry name" value="WH-like_DNA-bd_sf"/>
</dbReference>
<feature type="domain" description="OmpR/PhoB-type" evidence="5">
    <location>
        <begin position="124"/>
        <end position="222"/>
    </location>
</feature>
<organism evidence="6 7">
    <name type="scientific">Saccharopolyspora rosea</name>
    <dbReference type="NCBI Taxonomy" id="524884"/>
    <lineage>
        <taxon>Bacteria</taxon>
        <taxon>Bacillati</taxon>
        <taxon>Actinomycetota</taxon>
        <taxon>Actinomycetes</taxon>
        <taxon>Pseudonocardiales</taxon>
        <taxon>Pseudonocardiaceae</taxon>
        <taxon>Saccharopolyspora</taxon>
    </lineage>
</organism>
<feature type="modified residue" description="4-aspartylphosphate" evidence="2">
    <location>
        <position position="51"/>
    </location>
</feature>
<feature type="domain" description="Response regulatory" evidence="4">
    <location>
        <begin position="2"/>
        <end position="116"/>
    </location>
</feature>
<comment type="caution">
    <text evidence="6">The sequence shown here is derived from an EMBL/GenBank/DDBJ whole genome shotgun (WGS) entry which is preliminary data.</text>
</comment>
<dbReference type="InterPro" id="IPR011006">
    <property type="entry name" value="CheY-like_superfamily"/>
</dbReference>
<feature type="DNA-binding region" description="OmpR/PhoB-type" evidence="3">
    <location>
        <begin position="124"/>
        <end position="222"/>
    </location>
</feature>